<evidence type="ECO:0000313" key="8">
    <source>
        <dbReference type="EMBL" id="GAA3999861.1"/>
    </source>
</evidence>
<evidence type="ECO:0000256" key="4">
    <source>
        <dbReference type="ARBA" id="ARBA00022980"/>
    </source>
</evidence>
<keyword evidence="2 6" id="KW-0699">rRNA-binding</keyword>
<reference evidence="9" key="1">
    <citation type="journal article" date="2019" name="Int. J. Syst. Evol. Microbiol.">
        <title>The Global Catalogue of Microorganisms (GCM) 10K type strain sequencing project: providing services to taxonomists for standard genome sequencing and annotation.</title>
        <authorList>
            <consortium name="The Broad Institute Genomics Platform"/>
            <consortium name="The Broad Institute Genome Sequencing Center for Infectious Disease"/>
            <person name="Wu L."/>
            <person name="Ma J."/>
        </authorList>
    </citation>
    <scope>NUCLEOTIDE SEQUENCE [LARGE SCALE GENOMIC DNA]</scope>
    <source>
        <strain evidence="9">JCM 17027</strain>
    </source>
</reference>
<evidence type="ECO:0000256" key="6">
    <source>
        <dbReference type="HAMAP-Rule" id="MF_01363"/>
    </source>
</evidence>
<comment type="function">
    <text evidence="6 7">This protein binds to 23S rRNA in the presence of protein L20.</text>
</comment>
<dbReference type="Proteomes" id="UP001500034">
    <property type="component" value="Unassembled WGS sequence"/>
</dbReference>
<keyword evidence="5 6" id="KW-0687">Ribonucleoprotein</keyword>
<dbReference type="SUPFAM" id="SSF141091">
    <property type="entry name" value="L21p-like"/>
    <property type="match status" value="1"/>
</dbReference>
<dbReference type="InterPro" id="IPR036164">
    <property type="entry name" value="bL21-like_sf"/>
</dbReference>
<dbReference type="PROSITE" id="PS01169">
    <property type="entry name" value="RIBOSOMAL_L21"/>
    <property type="match status" value="1"/>
</dbReference>
<sequence>MTVGVSTDASHPRKPLSFRARALTGPGRQRLSACVTGRLDCGGAVPERESEIRLYAIVRSGGRQHKVAVGDIVEVDKISTAQVGDTVELSTLLVVDGDAVTSDPWVLAGIKVQAEVVDHHKGQKIDILRYKNKTGYRRRQGHRQQYTAIKVTEIPAAAK</sequence>
<keyword evidence="3 6" id="KW-0694">RNA-binding</keyword>
<dbReference type="InterPro" id="IPR028909">
    <property type="entry name" value="bL21-like"/>
</dbReference>
<accession>A0ABP7RNE2</accession>
<dbReference type="InterPro" id="IPR018258">
    <property type="entry name" value="Ribosomal_bL21_CS"/>
</dbReference>
<evidence type="ECO:0000313" key="9">
    <source>
        <dbReference type="Proteomes" id="UP001500034"/>
    </source>
</evidence>
<dbReference type="PANTHER" id="PTHR21349:SF0">
    <property type="entry name" value="LARGE RIBOSOMAL SUBUNIT PROTEIN BL21M"/>
    <property type="match status" value="1"/>
</dbReference>
<evidence type="ECO:0000256" key="1">
    <source>
        <dbReference type="ARBA" id="ARBA00008563"/>
    </source>
</evidence>
<evidence type="ECO:0000256" key="2">
    <source>
        <dbReference type="ARBA" id="ARBA00022730"/>
    </source>
</evidence>
<dbReference type="NCBIfam" id="TIGR00061">
    <property type="entry name" value="L21"/>
    <property type="match status" value="1"/>
</dbReference>
<keyword evidence="9" id="KW-1185">Reference proteome</keyword>
<keyword evidence="4 6" id="KW-0689">Ribosomal protein</keyword>
<evidence type="ECO:0000256" key="3">
    <source>
        <dbReference type="ARBA" id="ARBA00022884"/>
    </source>
</evidence>
<gene>
    <name evidence="6" type="primary">rplU</name>
    <name evidence="8" type="ORF">GCM10022384_53600</name>
</gene>
<dbReference type="Pfam" id="PF00829">
    <property type="entry name" value="Ribosomal_L21p"/>
    <property type="match status" value="1"/>
</dbReference>
<comment type="subunit">
    <text evidence="6">Part of the 50S ribosomal subunit. Contacts protein L20.</text>
</comment>
<dbReference type="HAMAP" id="MF_01363">
    <property type="entry name" value="Ribosomal_bL21"/>
    <property type="match status" value="1"/>
</dbReference>
<evidence type="ECO:0000256" key="7">
    <source>
        <dbReference type="RuleBase" id="RU000562"/>
    </source>
</evidence>
<dbReference type="InterPro" id="IPR001787">
    <property type="entry name" value="Ribosomal_bL21"/>
</dbReference>
<protein>
    <recommendedName>
        <fullName evidence="6">Large ribosomal subunit protein bL21</fullName>
    </recommendedName>
</protein>
<organism evidence="8 9">
    <name type="scientific">Streptomyces marokkonensis</name>
    <dbReference type="NCBI Taxonomy" id="324855"/>
    <lineage>
        <taxon>Bacteria</taxon>
        <taxon>Bacillati</taxon>
        <taxon>Actinomycetota</taxon>
        <taxon>Actinomycetes</taxon>
        <taxon>Kitasatosporales</taxon>
        <taxon>Streptomycetaceae</taxon>
        <taxon>Streptomyces</taxon>
    </lineage>
</organism>
<dbReference type="EMBL" id="BAABCQ010000135">
    <property type="protein sequence ID" value="GAA3999861.1"/>
    <property type="molecule type" value="Genomic_DNA"/>
</dbReference>
<comment type="similarity">
    <text evidence="1 6 7">Belongs to the bacterial ribosomal protein bL21 family.</text>
</comment>
<name>A0ABP7RNE2_9ACTN</name>
<proteinExistence type="inferred from homology"/>
<evidence type="ECO:0000256" key="5">
    <source>
        <dbReference type="ARBA" id="ARBA00023274"/>
    </source>
</evidence>
<comment type="caution">
    <text evidence="8">The sequence shown here is derived from an EMBL/GenBank/DDBJ whole genome shotgun (WGS) entry which is preliminary data.</text>
</comment>
<dbReference type="PANTHER" id="PTHR21349">
    <property type="entry name" value="50S RIBOSOMAL PROTEIN L21"/>
    <property type="match status" value="1"/>
</dbReference>